<accession>A0A6C0JY24</accession>
<organism evidence="1">
    <name type="scientific">viral metagenome</name>
    <dbReference type="NCBI Taxonomy" id="1070528"/>
    <lineage>
        <taxon>unclassified sequences</taxon>
        <taxon>metagenomes</taxon>
        <taxon>organismal metagenomes</taxon>
    </lineage>
</organism>
<reference evidence="1" key="1">
    <citation type="journal article" date="2020" name="Nature">
        <title>Giant virus diversity and host interactions through global metagenomics.</title>
        <authorList>
            <person name="Schulz F."/>
            <person name="Roux S."/>
            <person name="Paez-Espino D."/>
            <person name="Jungbluth S."/>
            <person name="Walsh D.A."/>
            <person name="Denef V.J."/>
            <person name="McMahon K.D."/>
            <person name="Konstantinidis K.T."/>
            <person name="Eloe-Fadrosh E.A."/>
            <person name="Kyrpides N.C."/>
            <person name="Woyke T."/>
        </authorList>
    </citation>
    <scope>NUCLEOTIDE SEQUENCE</scope>
    <source>
        <strain evidence="1">GVMAG-S-1101165-83</strain>
    </source>
</reference>
<evidence type="ECO:0000313" key="1">
    <source>
        <dbReference type="EMBL" id="QHU10675.1"/>
    </source>
</evidence>
<name>A0A6C0JY24_9ZZZZ</name>
<dbReference type="EMBL" id="MN740770">
    <property type="protein sequence ID" value="QHU10675.1"/>
    <property type="molecule type" value="Genomic_DNA"/>
</dbReference>
<proteinExistence type="predicted"/>
<dbReference type="AlphaFoldDB" id="A0A6C0JY24"/>
<protein>
    <submittedName>
        <fullName evidence="1">Uncharacterized protein</fullName>
    </submittedName>
</protein>
<sequence length="130" mass="15603">MEIQIPDWVTVVNYRTMNNEKKALAVDGNKVFQYEWMKEEVNEFYEAIYLQDIKETRDEAIGLVRTFQQFNGSKRVVALWKKVRRDVLLVFPTRKIFLEEFAKWHKKKLQKNQAIGVIPEDLIKIAKLKW</sequence>